<comment type="similarity">
    <text evidence="4 14">Belongs to the diacylglycerol acyltransferase family.</text>
</comment>
<dbReference type="OMA" id="SHREYRI"/>
<dbReference type="Pfam" id="PF03982">
    <property type="entry name" value="DAGAT"/>
    <property type="match status" value="1"/>
</dbReference>
<dbReference type="GO" id="GO:0006071">
    <property type="term" value="P:glycerol metabolic process"/>
    <property type="evidence" value="ECO:0007669"/>
    <property type="project" value="UniProtKB-KW"/>
</dbReference>
<comment type="caution">
    <text evidence="15">The sequence shown here is derived from an EMBL/GenBank/DDBJ whole genome shotgun (WGS) entry which is preliminary data.</text>
</comment>
<evidence type="ECO:0000256" key="1">
    <source>
        <dbReference type="ARBA" id="ARBA00004477"/>
    </source>
</evidence>
<dbReference type="PANTHER" id="PTHR12317:SF0">
    <property type="entry name" value="ACYLTRANSFERASE"/>
    <property type="match status" value="1"/>
</dbReference>
<keyword evidence="16" id="KW-1185">Reference proteome</keyword>
<accession>A0A0V0QSH6</accession>
<keyword evidence="6 14" id="KW-0808">Transferase</keyword>
<comment type="pathway">
    <text evidence="3">Lipid metabolism.</text>
</comment>
<reference evidence="15 16" key="1">
    <citation type="journal article" date="2015" name="Sci. Rep.">
        <title>Genome of the facultative scuticociliatosis pathogen Pseudocohnilembus persalinus provides insight into its virulence through horizontal gene transfer.</title>
        <authorList>
            <person name="Xiong J."/>
            <person name="Wang G."/>
            <person name="Cheng J."/>
            <person name="Tian M."/>
            <person name="Pan X."/>
            <person name="Warren A."/>
            <person name="Jiang C."/>
            <person name="Yuan D."/>
            <person name="Miao W."/>
        </authorList>
    </citation>
    <scope>NUCLEOTIDE SEQUENCE [LARGE SCALE GENOMIC DNA]</scope>
    <source>
        <strain evidence="15">36N120E</strain>
    </source>
</reference>
<dbReference type="GO" id="GO:0004144">
    <property type="term" value="F:diacylglycerol O-acyltransferase activity"/>
    <property type="evidence" value="ECO:0007669"/>
    <property type="project" value="TreeGrafter"/>
</dbReference>
<keyword evidence="8" id="KW-0319">Glycerol metabolism</keyword>
<evidence type="ECO:0000256" key="3">
    <source>
        <dbReference type="ARBA" id="ARBA00005189"/>
    </source>
</evidence>
<keyword evidence="12 14" id="KW-0472">Membrane</keyword>
<evidence type="ECO:0000256" key="11">
    <source>
        <dbReference type="ARBA" id="ARBA00023098"/>
    </source>
</evidence>
<evidence type="ECO:0000256" key="5">
    <source>
        <dbReference type="ARBA" id="ARBA00022516"/>
    </source>
</evidence>
<keyword evidence="5" id="KW-0444">Lipid biosynthesis</keyword>
<keyword evidence="10 14" id="KW-1133">Transmembrane helix</keyword>
<comment type="pathway">
    <text evidence="2">Glycerolipid metabolism; triacylglycerol biosynthesis.</text>
</comment>
<keyword evidence="9 14" id="KW-0256">Endoplasmic reticulum</keyword>
<keyword evidence="7 14" id="KW-0812">Transmembrane</keyword>
<evidence type="ECO:0000256" key="8">
    <source>
        <dbReference type="ARBA" id="ARBA00022798"/>
    </source>
</evidence>
<dbReference type="PANTHER" id="PTHR12317">
    <property type="entry name" value="DIACYLGLYCEROL O-ACYLTRANSFERASE"/>
    <property type="match status" value="1"/>
</dbReference>
<sequence length="331" mass="38697">MKENKLQTDFPDLIKHFEFRKDKASFNLQAFIFLQVINLSYSAGIAYVLYCTYDGIVNFNLLELLIVAVLCVYTILYCKKSEFFCFLMQKNGIYKWFKSYTIYSEEPVDQEGVLFPWMPHNILAVPLIIKNSIKEKNPLYNAVIMGSRAALNLPLIGTFSKWSGIYGVDAKQFKQFMKEKANMIFVPGGFEEATIISHREYRIYADRFGFIKYALQYGYNISPIIVFNENKGYVTSDKFLKLRLIINKLKFPACLFFSKYFILPDHNVDIVVLIGSKLKFPKIQNPTKEDVEQYHKIYTQKVRDTFEAHKEKFDAGSQLTFFSQDPNYQKM</sequence>
<comment type="subcellular location">
    <subcellularLocation>
        <location evidence="1 14">Endoplasmic reticulum membrane</location>
        <topology evidence="1 14">Multi-pass membrane protein</topology>
    </subcellularLocation>
</comment>
<feature type="transmembrane region" description="Helical" evidence="14">
    <location>
        <begin position="56"/>
        <end position="78"/>
    </location>
</feature>
<organism evidence="15 16">
    <name type="scientific">Pseudocohnilembus persalinus</name>
    <name type="common">Ciliate</name>
    <dbReference type="NCBI Taxonomy" id="266149"/>
    <lineage>
        <taxon>Eukaryota</taxon>
        <taxon>Sar</taxon>
        <taxon>Alveolata</taxon>
        <taxon>Ciliophora</taxon>
        <taxon>Intramacronucleata</taxon>
        <taxon>Oligohymenophorea</taxon>
        <taxon>Scuticociliatia</taxon>
        <taxon>Philasterida</taxon>
        <taxon>Pseudocohnilembidae</taxon>
        <taxon>Pseudocohnilembus</taxon>
    </lineage>
</organism>
<dbReference type="InParanoid" id="A0A0V0QSH6"/>
<protein>
    <recommendedName>
        <fullName evidence="14">Acyltransferase</fullName>
        <ecNumber evidence="14">2.3.1.-</ecNumber>
    </recommendedName>
</protein>
<dbReference type="OrthoDB" id="264532at2759"/>
<evidence type="ECO:0000256" key="7">
    <source>
        <dbReference type="ARBA" id="ARBA00022692"/>
    </source>
</evidence>
<evidence type="ECO:0000313" key="15">
    <source>
        <dbReference type="EMBL" id="KRX05137.1"/>
    </source>
</evidence>
<dbReference type="Proteomes" id="UP000054937">
    <property type="component" value="Unassembled WGS sequence"/>
</dbReference>
<dbReference type="GO" id="GO:0005789">
    <property type="term" value="C:endoplasmic reticulum membrane"/>
    <property type="evidence" value="ECO:0007669"/>
    <property type="project" value="UniProtKB-SubCell"/>
</dbReference>
<dbReference type="EMBL" id="LDAU01000110">
    <property type="protein sequence ID" value="KRX05137.1"/>
    <property type="molecule type" value="Genomic_DNA"/>
</dbReference>
<evidence type="ECO:0000256" key="13">
    <source>
        <dbReference type="ARBA" id="ARBA00023315"/>
    </source>
</evidence>
<keyword evidence="11" id="KW-0443">Lipid metabolism</keyword>
<dbReference type="GO" id="GO:0019432">
    <property type="term" value="P:triglyceride biosynthetic process"/>
    <property type="evidence" value="ECO:0007669"/>
    <property type="project" value="TreeGrafter"/>
</dbReference>
<keyword evidence="13" id="KW-0012">Acyltransferase</keyword>
<gene>
    <name evidence="15" type="ORF">PPERSA_06771</name>
</gene>
<dbReference type="InterPro" id="IPR007130">
    <property type="entry name" value="DAGAT"/>
</dbReference>
<name>A0A0V0QSH6_PSEPJ</name>
<evidence type="ECO:0000256" key="14">
    <source>
        <dbReference type="RuleBase" id="RU367023"/>
    </source>
</evidence>
<dbReference type="AlphaFoldDB" id="A0A0V0QSH6"/>
<dbReference type="EC" id="2.3.1.-" evidence="14"/>
<feature type="transmembrane region" description="Helical" evidence="14">
    <location>
        <begin position="30"/>
        <end position="50"/>
    </location>
</feature>
<evidence type="ECO:0000256" key="6">
    <source>
        <dbReference type="ARBA" id="ARBA00022679"/>
    </source>
</evidence>
<evidence type="ECO:0000313" key="16">
    <source>
        <dbReference type="Proteomes" id="UP000054937"/>
    </source>
</evidence>
<evidence type="ECO:0000256" key="9">
    <source>
        <dbReference type="ARBA" id="ARBA00022824"/>
    </source>
</evidence>
<evidence type="ECO:0000256" key="4">
    <source>
        <dbReference type="ARBA" id="ARBA00005420"/>
    </source>
</evidence>
<evidence type="ECO:0000256" key="10">
    <source>
        <dbReference type="ARBA" id="ARBA00022989"/>
    </source>
</evidence>
<evidence type="ECO:0000256" key="2">
    <source>
        <dbReference type="ARBA" id="ARBA00004771"/>
    </source>
</evidence>
<proteinExistence type="inferred from homology"/>
<evidence type="ECO:0000256" key="12">
    <source>
        <dbReference type="ARBA" id="ARBA00023136"/>
    </source>
</evidence>